<evidence type="ECO:0000313" key="1">
    <source>
        <dbReference type="EMBL" id="MBB4740521.1"/>
    </source>
</evidence>
<comment type="caution">
    <text evidence="1">The sequence shown here is derived from an EMBL/GenBank/DDBJ whole genome shotgun (WGS) entry which is preliminary data.</text>
</comment>
<evidence type="ECO:0000313" key="2">
    <source>
        <dbReference type="Proteomes" id="UP000546162"/>
    </source>
</evidence>
<dbReference type="AlphaFoldDB" id="A0A7W7M881"/>
<dbReference type="Proteomes" id="UP000546162">
    <property type="component" value="Unassembled WGS sequence"/>
</dbReference>
<gene>
    <name evidence="1" type="ORF">BJY16_003980</name>
</gene>
<accession>A0A7W7M881</accession>
<sequence length="246" mass="26499">MRLDGVEMKVSLDGDQTAEAVRVLGLPDLAPWKIYFVEDVTTGLCVATPLLDEHLILRARQKTSGKDDVTVKLRPGRRSQLTDAWLDTGKTEDGEFKIEEDWAADRRTLAISLTAERPRGLVAAVVSGDRTVNALFSADQERLIEQCAGIAVNVATLTVLPAVSAIRWPKFAVPRPGGPALDVRAERWTVGDLDFLELSIVEEDVAAAPAAQAALLAFVEGKGLVPSTAEAKTTQVMRALVARSAC</sequence>
<name>A0A7W7M881_9ACTN</name>
<dbReference type="RefSeq" id="WP_185041107.1">
    <property type="nucleotide sequence ID" value="NZ_BAABFG010000005.1"/>
</dbReference>
<organism evidence="1 2">
    <name type="scientific">Actinoplanes octamycinicus</name>
    <dbReference type="NCBI Taxonomy" id="135948"/>
    <lineage>
        <taxon>Bacteria</taxon>
        <taxon>Bacillati</taxon>
        <taxon>Actinomycetota</taxon>
        <taxon>Actinomycetes</taxon>
        <taxon>Micromonosporales</taxon>
        <taxon>Micromonosporaceae</taxon>
        <taxon>Actinoplanes</taxon>
    </lineage>
</organism>
<protein>
    <recommendedName>
        <fullName evidence="3">CYTH domain-containing protein</fullName>
    </recommendedName>
</protein>
<proteinExistence type="predicted"/>
<reference evidence="1 2" key="1">
    <citation type="submission" date="2020-08" db="EMBL/GenBank/DDBJ databases">
        <title>Sequencing the genomes of 1000 actinobacteria strains.</title>
        <authorList>
            <person name="Klenk H.-P."/>
        </authorList>
    </citation>
    <scope>NUCLEOTIDE SEQUENCE [LARGE SCALE GENOMIC DNA]</scope>
    <source>
        <strain evidence="1 2">DSM 45809</strain>
    </source>
</reference>
<keyword evidence="2" id="KW-1185">Reference proteome</keyword>
<dbReference type="EMBL" id="JACHNB010000001">
    <property type="protein sequence ID" value="MBB4740521.1"/>
    <property type="molecule type" value="Genomic_DNA"/>
</dbReference>
<evidence type="ECO:0008006" key="3">
    <source>
        <dbReference type="Google" id="ProtNLM"/>
    </source>
</evidence>